<sequence length="384" mass="43006">MIARGMKVVRVLFLRRRWMKLAGSGVILLAGMVFFLLNQKGLPVIAPSAPGELTEHLTTIFTARARALVNGNYEGLEAFYDATTTSGRFALNHEIGRIKYVQEWLQKRQVTLTGSHLDLAVVDSGSEGDKGWASVSQHLILSYRHQGEPQETVNRMGFRTLHWVELVKRDGRWLINRDWYWDPFETDDLKPEIAPGTAVCKALPPPVKGKYRREAAVVYADRYSGVRLGPGDGRYNRNYRDFTGLGGDCASFASQVLSDKEAGGIPRDWVWNYHNGEGSQAWAQAAALVYYLLDSGLAVRLARGDFQEVTRSTSNYPYGAVNALQPGDIIGYEEGGELSHVSVVVGRDSAGYVLVDSHTADRYHVPWDMGWKSRTIYWLLQVVY</sequence>
<dbReference type="PANTHER" id="PTHR40032:SF1">
    <property type="entry name" value="EXPORTED PROTEIN"/>
    <property type="match status" value="1"/>
</dbReference>
<feature type="transmembrane region" description="Helical" evidence="1">
    <location>
        <begin position="21"/>
        <end position="37"/>
    </location>
</feature>
<feature type="domain" description="Putative amidase" evidence="2">
    <location>
        <begin position="210"/>
        <end position="376"/>
    </location>
</feature>
<dbReference type="InterPro" id="IPR024301">
    <property type="entry name" value="Amidase_6"/>
</dbReference>
<protein>
    <recommendedName>
        <fullName evidence="2">Putative amidase domain-containing protein</fullName>
    </recommendedName>
</protein>
<evidence type="ECO:0000256" key="1">
    <source>
        <dbReference type="SAM" id="Phobius"/>
    </source>
</evidence>
<organism evidence="3">
    <name type="scientific">Moorella thermoacetica Y72</name>
    <dbReference type="NCBI Taxonomy" id="1325331"/>
    <lineage>
        <taxon>Bacteria</taxon>
        <taxon>Bacillati</taxon>
        <taxon>Bacillota</taxon>
        <taxon>Clostridia</taxon>
        <taxon>Neomoorellales</taxon>
        <taxon>Neomoorellaceae</taxon>
        <taxon>Neomoorella</taxon>
    </lineage>
</organism>
<keyword evidence="1" id="KW-1133">Transmembrane helix</keyword>
<proteinExistence type="predicted"/>
<reference evidence="3" key="1">
    <citation type="journal article" date="2014" name="Gene">
        <title>Genome-guided analysis of transformation efficiency and carbon dioxide assimilation by Moorella thermoacetica Y72.</title>
        <authorList>
            <person name="Tsukahara K."/>
            <person name="Kita A."/>
            <person name="Nakashimada Y."/>
            <person name="Hoshino T."/>
            <person name="Murakami K."/>
        </authorList>
    </citation>
    <scope>NUCLEOTIDE SEQUENCE [LARGE SCALE GENOMIC DNA]</scope>
    <source>
        <strain evidence="3">Y72</strain>
    </source>
</reference>
<evidence type="ECO:0000259" key="2">
    <source>
        <dbReference type="Pfam" id="PF12671"/>
    </source>
</evidence>
<keyword evidence="1" id="KW-0472">Membrane</keyword>
<keyword evidence="1" id="KW-0812">Transmembrane</keyword>
<dbReference type="EMBL" id="DF238840">
    <property type="protein sequence ID" value="GAF24974.1"/>
    <property type="molecule type" value="Genomic_DNA"/>
</dbReference>
<evidence type="ECO:0000313" key="3">
    <source>
        <dbReference type="EMBL" id="GAF24974.1"/>
    </source>
</evidence>
<dbReference type="AlphaFoldDB" id="A0A0S6UBH0"/>
<name>A0A0S6UBH0_NEOTH</name>
<dbReference type="PANTHER" id="PTHR40032">
    <property type="entry name" value="EXPORTED PROTEIN-RELATED"/>
    <property type="match status" value="1"/>
</dbReference>
<gene>
    <name evidence="3" type="ORF">MTY_0302</name>
</gene>
<accession>A0A0S6UBH0</accession>
<dbReference type="Pfam" id="PF12671">
    <property type="entry name" value="Amidase_6"/>
    <property type="match status" value="1"/>
</dbReference>
<dbReference type="Proteomes" id="UP000063718">
    <property type="component" value="Unassembled WGS sequence"/>
</dbReference>
<dbReference type="Gene3D" id="3.90.1720.10">
    <property type="entry name" value="endopeptidase domain like (from Nostoc punctiforme)"/>
    <property type="match status" value="1"/>
</dbReference>